<dbReference type="EMBL" id="BAABFF010000001">
    <property type="protein sequence ID" value="GAA4573491.1"/>
    <property type="molecule type" value="Genomic_DNA"/>
</dbReference>
<evidence type="ECO:0000313" key="2">
    <source>
        <dbReference type="EMBL" id="GAA4573491.1"/>
    </source>
</evidence>
<reference evidence="3" key="1">
    <citation type="journal article" date="2019" name="Int. J. Syst. Evol. Microbiol.">
        <title>The Global Catalogue of Microorganisms (GCM) 10K type strain sequencing project: providing services to taxonomists for standard genome sequencing and annotation.</title>
        <authorList>
            <consortium name="The Broad Institute Genomics Platform"/>
            <consortium name="The Broad Institute Genome Sequencing Center for Infectious Disease"/>
            <person name="Wu L."/>
            <person name="Ma J."/>
        </authorList>
    </citation>
    <scope>NUCLEOTIDE SEQUENCE [LARGE SCALE GENOMIC DNA]</scope>
    <source>
        <strain evidence="3">JCM 13278</strain>
    </source>
</reference>
<gene>
    <name evidence="2" type="ORF">GCM10023100_37120</name>
</gene>
<evidence type="ECO:0000313" key="3">
    <source>
        <dbReference type="Proteomes" id="UP001500691"/>
    </source>
</evidence>
<organism evidence="2 3">
    <name type="scientific">Actinocorallia cavernae</name>
    <dbReference type="NCBI Taxonomy" id="328075"/>
    <lineage>
        <taxon>Bacteria</taxon>
        <taxon>Bacillati</taxon>
        <taxon>Actinomycetota</taxon>
        <taxon>Actinomycetes</taxon>
        <taxon>Streptosporangiales</taxon>
        <taxon>Thermomonosporaceae</taxon>
        <taxon>Actinocorallia</taxon>
    </lineage>
</organism>
<comment type="caution">
    <text evidence="2">The sequence shown here is derived from an EMBL/GenBank/DDBJ whole genome shotgun (WGS) entry which is preliminary data.</text>
</comment>
<accession>A0ABP8SST8</accession>
<protein>
    <submittedName>
        <fullName evidence="2">Uncharacterized protein</fullName>
    </submittedName>
</protein>
<sequence>MEFMDLVEPMELTEPVDLTDPMDPVDRGGRPAPRALPHA</sequence>
<proteinExistence type="predicted"/>
<keyword evidence="3" id="KW-1185">Reference proteome</keyword>
<dbReference type="Proteomes" id="UP001500691">
    <property type="component" value="Unassembled WGS sequence"/>
</dbReference>
<evidence type="ECO:0000256" key="1">
    <source>
        <dbReference type="SAM" id="MobiDB-lite"/>
    </source>
</evidence>
<name>A0ABP8SST8_9ACTN</name>
<feature type="region of interest" description="Disordered" evidence="1">
    <location>
        <begin position="1"/>
        <end position="39"/>
    </location>
</feature>